<dbReference type="OrthoDB" id="1103324at2759"/>
<name>A0A8J9W8N8_9NEOP</name>
<evidence type="ECO:0000256" key="7">
    <source>
        <dbReference type="ARBA" id="ARBA00022723"/>
    </source>
</evidence>
<dbReference type="GO" id="GO:0020037">
    <property type="term" value="F:heme binding"/>
    <property type="evidence" value="ECO:0007669"/>
    <property type="project" value="InterPro"/>
</dbReference>
<keyword evidence="17" id="KW-1185">Reference proteome</keyword>
<evidence type="ECO:0008006" key="18">
    <source>
        <dbReference type="Google" id="ProtNLM"/>
    </source>
</evidence>
<accession>A0A8J9W8N8</accession>
<keyword evidence="6 14" id="KW-0349">Heme</keyword>
<dbReference type="GO" id="GO:0005789">
    <property type="term" value="C:endoplasmic reticulum membrane"/>
    <property type="evidence" value="ECO:0007669"/>
    <property type="project" value="UniProtKB-SubCell"/>
</dbReference>
<dbReference type="PANTHER" id="PTHR24300:SF376">
    <property type="entry name" value="CYTOCHROME P450 15A1"/>
    <property type="match status" value="1"/>
</dbReference>
<evidence type="ECO:0000256" key="6">
    <source>
        <dbReference type="ARBA" id="ARBA00022617"/>
    </source>
</evidence>
<evidence type="ECO:0000256" key="8">
    <source>
        <dbReference type="ARBA" id="ARBA00022824"/>
    </source>
</evidence>
<feature type="non-terminal residue" evidence="16">
    <location>
        <position position="516"/>
    </location>
</feature>
<dbReference type="GO" id="GO:0016712">
    <property type="term" value="F:oxidoreductase activity, acting on paired donors, with incorporation or reduction of molecular oxygen, reduced flavin or flavoprotein as one donor, and incorporation of one atom of oxygen"/>
    <property type="evidence" value="ECO:0007669"/>
    <property type="project" value="TreeGrafter"/>
</dbReference>
<dbReference type="PANTHER" id="PTHR24300">
    <property type="entry name" value="CYTOCHROME P450 508A4-RELATED"/>
    <property type="match status" value="1"/>
</dbReference>
<dbReference type="GO" id="GO:0006805">
    <property type="term" value="P:xenobiotic metabolic process"/>
    <property type="evidence" value="ECO:0007669"/>
    <property type="project" value="TreeGrafter"/>
</dbReference>
<dbReference type="InterPro" id="IPR050182">
    <property type="entry name" value="Cytochrome_P450_fam2"/>
</dbReference>
<dbReference type="Gene3D" id="1.10.630.10">
    <property type="entry name" value="Cytochrome P450"/>
    <property type="match status" value="1"/>
</dbReference>
<keyword evidence="13" id="KW-0472">Membrane</keyword>
<dbReference type="AlphaFoldDB" id="A0A8J9W8N8"/>
<dbReference type="FunFam" id="1.10.630.10:FF:000238">
    <property type="entry name" value="Cytochrome P450 2A6"/>
    <property type="match status" value="1"/>
</dbReference>
<evidence type="ECO:0000256" key="2">
    <source>
        <dbReference type="ARBA" id="ARBA00003690"/>
    </source>
</evidence>
<dbReference type="InterPro" id="IPR001128">
    <property type="entry name" value="Cyt_P450"/>
</dbReference>
<evidence type="ECO:0000256" key="13">
    <source>
        <dbReference type="ARBA" id="ARBA00023136"/>
    </source>
</evidence>
<evidence type="ECO:0000256" key="9">
    <source>
        <dbReference type="ARBA" id="ARBA00022848"/>
    </source>
</evidence>
<evidence type="ECO:0000256" key="5">
    <source>
        <dbReference type="ARBA" id="ARBA00010617"/>
    </source>
</evidence>
<comment type="similarity">
    <text evidence="5 15">Belongs to the cytochrome P450 family.</text>
</comment>
<dbReference type="PRINTS" id="PR00385">
    <property type="entry name" value="P450"/>
</dbReference>
<evidence type="ECO:0000256" key="12">
    <source>
        <dbReference type="ARBA" id="ARBA00023033"/>
    </source>
</evidence>
<dbReference type="GO" id="GO:0005506">
    <property type="term" value="F:iron ion binding"/>
    <property type="evidence" value="ECO:0007669"/>
    <property type="project" value="InterPro"/>
</dbReference>
<keyword evidence="10 15" id="KW-0560">Oxidoreductase</keyword>
<keyword evidence="8" id="KW-0256">Endoplasmic reticulum</keyword>
<comment type="subcellular location">
    <subcellularLocation>
        <location evidence="4">Endoplasmic reticulum membrane</location>
        <topology evidence="4">Peripheral membrane protein</topology>
    </subcellularLocation>
    <subcellularLocation>
        <location evidence="3">Microsome membrane</location>
        <topology evidence="3">Peripheral membrane protein</topology>
    </subcellularLocation>
</comment>
<dbReference type="InterPro" id="IPR036396">
    <property type="entry name" value="Cyt_P450_sf"/>
</dbReference>
<evidence type="ECO:0000256" key="3">
    <source>
        <dbReference type="ARBA" id="ARBA00004174"/>
    </source>
</evidence>
<evidence type="ECO:0000256" key="15">
    <source>
        <dbReference type="RuleBase" id="RU000461"/>
    </source>
</evidence>
<feature type="binding site" description="axial binding residue" evidence="14">
    <location>
        <position position="455"/>
    </location>
    <ligand>
        <name>heme</name>
        <dbReference type="ChEBI" id="CHEBI:30413"/>
    </ligand>
    <ligandPart>
        <name>Fe</name>
        <dbReference type="ChEBI" id="CHEBI:18248"/>
    </ligandPart>
</feature>
<dbReference type="PROSITE" id="PS00086">
    <property type="entry name" value="CYTOCHROME_P450"/>
    <property type="match status" value="1"/>
</dbReference>
<protein>
    <recommendedName>
        <fullName evidence="18">Cytochrome P450</fullName>
    </recommendedName>
</protein>
<proteinExistence type="inferred from homology"/>
<evidence type="ECO:0000256" key="10">
    <source>
        <dbReference type="ARBA" id="ARBA00023002"/>
    </source>
</evidence>
<keyword evidence="12 15" id="KW-0503">Monooxygenase</keyword>
<comment type="function">
    <text evidence="2">May be involved in the metabolism of insect hormones and in the breakdown of synthetic insecticides.</text>
</comment>
<dbReference type="GO" id="GO:0008395">
    <property type="term" value="F:steroid hydroxylase activity"/>
    <property type="evidence" value="ECO:0007669"/>
    <property type="project" value="TreeGrafter"/>
</dbReference>
<evidence type="ECO:0000256" key="11">
    <source>
        <dbReference type="ARBA" id="ARBA00023004"/>
    </source>
</evidence>
<evidence type="ECO:0000313" key="16">
    <source>
        <dbReference type="EMBL" id="CAH0729252.1"/>
    </source>
</evidence>
<dbReference type="EMBL" id="OV170228">
    <property type="protein sequence ID" value="CAH0729252.1"/>
    <property type="molecule type" value="Genomic_DNA"/>
</dbReference>
<dbReference type="Proteomes" id="UP000838878">
    <property type="component" value="Chromosome 8"/>
</dbReference>
<evidence type="ECO:0000256" key="1">
    <source>
        <dbReference type="ARBA" id="ARBA00001971"/>
    </source>
</evidence>
<dbReference type="InterPro" id="IPR017972">
    <property type="entry name" value="Cyt_P450_CS"/>
</dbReference>
<keyword evidence="9" id="KW-0492">Microsome</keyword>
<keyword evidence="7 14" id="KW-0479">Metal-binding</keyword>
<organism evidence="16 17">
    <name type="scientific">Brenthis ino</name>
    <name type="common">lesser marbled fritillary</name>
    <dbReference type="NCBI Taxonomy" id="405034"/>
    <lineage>
        <taxon>Eukaryota</taxon>
        <taxon>Metazoa</taxon>
        <taxon>Ecdysozoa</taxon>
        <taxon>Arthropoda</taxon>
        <taxon>Hexapoda</taxon>
        <taxon>Insecta</taxon>
        <taxon>Pterygota</taxon>
        <taxon>Neoptera</taxon>
        <taxon>Endopterygota</taxon>
        <taxon>Lepidoptera</taxon>
        <taxon>Glossata</taxon>
        <taxon>Ditrysia</taxon>
        <taxon>Papilionoidea</taxon>
        <taxon>Nymphalidae</taxon>
        <taxon>Heliconiinae</taxon>
        <taxon>Argynnini</taxon>
        <taxon>Brenthis</taxon>
    </lineage>
</organism>
<evidence type="ECO:0000256" key="4">
    <source>
        <dbReference type="ARBA" id="ARBA00004406"/>
    </source>
</evidence>
<evidence type="ECO:0000256" key="14">
    <source>
        <dbReference type="PIRSR" id="PIRSR602401-1"/>
    </source>
</evidence>
<sequence>MIGLVAIIAVITFLGVKWYKSAFQRPAKNFPPGPPSLPIWGAYWIVLAREFNNLGGSIRKLALYYKTTVVGMYLGNFPTIVIDDPKLIREGLNNPDLDGRNDIFVARLRSYLKIFGIFFTDGYFWHVQRRFTFRNLRDFGFGRRAESLEAVIANDTKEMIDMVIYGPKNEHEKKIVNGDLIYLPHYFDAPSINGMMHIFTRTVFPRSEYKKIWDLGRMTMMFQRGTNDFGGSLSLTPWLKDVLPNYSGYKDLRKSSLYLLNFFTDIINDAKKNHDPSHDRHFIDTYLRQMNEERKKTERSTFSDDQFKLVLTDYMIPAASAFATVLTLLVERILHHPTVQDKIHEEIDRVVGRDRLPTLDDRKNMPYTEACIREVMRVETLVPLGIPHRAMKDVKLDGYDIPQNTIVTFNYPTLHNDKELWGDPENFRPERFIVNGQLDLSKDKSLPFGAGGRLCPGETFARQGMFQVFAGFMQAFTISTADGKPRKIEPKIQGLITNLPDFWIRVKPRNYAHSHS</sequence>
<dbReference type="SUPFAM" id="SSF48264">
    <property type="entry name" value="Cytochrome P450"/>
    <property type="match status" value="1"/>
</dbReference>
<dbReference type="InterPro" id="IPR002401">
    <property type="entry name" value="Cyt_P450_E_grp-I"/>
</dbReference>
<dbReference type="GO" id="GO:0006082">
    <property type="term" value="P:organic acid metabolic process"/>
    <property type="evidence" value="ECO:0007669"/>
    <property type="project" value="TreeGrafter"/>
</dbReference>
<gene>
    <name evidence="16" type="ORF">BINO364_LOCUS14376</name>
</gene>
<comment type="cofactor">
    <cofactor evidence="1 14">
        <name>heme</name>
        <dbReference type="ChEBI" id="CHEBI:30413"/>
    </cofactor>
</comment>
<keyword evidence="11 14" id="KW-0408">Iron</keyword>
<dbReference type="PRINTS" id="PR00463">
    <property type="entry name" value="EP450I"/>
</dbReference>
<dbReference type="Pfam" id="PF00067">
    <property type="entry name" value="p450"/>
    <property type="match status" value="1"/>
</dbReference>
<reference evidence="16" key="1">
    <citation type="submission" date="2021-12" db="EMBL/GenBank/DDBJ databases">
        <authorList>
            <person name="Martin H S."/>
        </authorList>
    </citation>
    <scope>NUCLEOTIDE SEQUENCE</scope>
</reference>
<evidence type="ECO:0000313" key="17">
    <source>
        <dbReference type="Proteomes" id="UP000838878"/>
    </source>
</evidence>